<feature type="modified residue" description="Phosphohistidine" evidence="14">
    <location>
        <position position="714"/>
    </location>
</feature>
<dbReference type="InterPro" id="IPR008207">
    <property type="entry name" value="Sig_transdc_His_kin_Hpt_dom"/>
</dbReference>
<dbReference type="Gene3D" id="1.10.287.130">
    <property type="match status" value="1"/>
</dbReference>
<evidence type="ECO:0000259" key="17">
    <source>
        <dbReference type="PROSITE" id="PS50109"/>
    </source>
</evidence>
<dbReference type="InterPro" id="IPR036641">
    <property type="entry name" value="HPT_dom_sf"/>
</dbReference>
<dbReference type="Pfam" id="PF00072">
    <property type="entry name" value="Response_reg"/>
    <property type="match status" value="1"/>
</dbReference>
<dbReference type="EC" id="2.7.13.3" evidence="3"/>
<evidence type="ECO:0000256" key="6">
    <source>
        <dbReference type="ARBA" id="ARBA00022553"/>
    </source>
</evidence>
<dbReference type="SUPFAM" id="SSF52172">
    <property type="entry name" value="CheY-like"/>
    <property type="match status" value="1"/>
</dbReference>
<dbReference type="PROSITE" id="PS50109">
    <property type="entry name" value="HIS_KIN"/>
    <property type="match status" value="1"/>
</dbReference>
<dbReference type="InterPro" id="IPR004358">
    <property type="entry name" value="Sig_transdc_His_kin-like_C"/>
</dbReference>
<dbReference type="SUPFAM" id="SSF55874">
    <property type="entry name" value="ATPase domain of HSP90 chaperone/DNA topoisomerase II/histidine kinase"/>
    <property type="match status" value="1"/>
</dbReference>
<gene>
    <name evidence="20" type="ORF">A9K56_11390</name>
</gene>
<dbReference type="SUPFAM" id="SSF53850">
    <property type="entry name" value="Periplasmic binding protein-like II"/>
    <property type="match status" value="1"/>
</dbReference>
<dbReference type="PANTHER" id="PTHR43047">
    <property type="entry name" value="TWO-COMPONENT HISTIDINE PROTEIN KINASE"/>
    <property type="match status" value="1"/>
</dbReference>
<keyword evidence="9" id="KW-0418">Kinase</keyword>
<keyword evidence="7" id="KW-0808">Transferase</keyword>
<dbReference type="PROSITE" id="PS50894">
    <property type="entry name" value="HPT"/>
    <property type="match status" value="1"/>
</dbReference>
<evidence type="ECO:0000256" key="5">
    <source>
        <dbReference type="ARBA" id="ARBA00022519"/>
    </source>
</evidence>
<dbReference type="SMART" id="SM00388">
    <property type="entry name" value="HisKA"/>
    <property type="match status" value="1"/>
</dbReference>
<dbReference type="GO" id="GO:0000155">
    <property type="term" value="F:phosphorelay sensor kinase activity"/>
    <property type="evidence" value="ECO:0007669"/>
    <property type="project" value="InterPro"/>
</dbReference>
<keyword evidence="12" id="KW-0902">Two-component regulatory system</keyword>
<protein>
    <recommendedName>
        <fullName evidence="3">histidine kinase</fullName>
        <ecNumber evidence="3">2.7.13.3</ecNumber>
    </recommendedName>
</protein>
<dbReference type="PRINTS" id="PR00344">
    <property type="entry name" value="BCTRLSENSOR"/>
</dbReference>
<dbReference type="Pfam" id="PF02518">
    <property type="entry name" value="HATPase_c"/>
    <property type="match status" value="1"/>
</dbReference>
<evidence type="ECO:0000256" key="10">
    <source>
        <dbReference type="ARBA" id="ARBA00022840"/>
    </source>
</evidence>
<dbReference type="GO" id="GO:0009927">
    <property type="term" value="F:histidine phosphotransfer kinase activity"/>
    <property type="evidence" value="ECO:0007669"/>
    <property type="project" value="TreeGrafter"/>
</dbReference>
<dbReference type="Proteomes" id="UP000092125">
    <property type="component" value="Unassembled WGS sequence"/>
</dbReference>
<comment type="catalytic activity">
    <reaction evidence="1">
        <text>ATP + protein L-histidine = ADP + protein N-phospho-L-histidine.</text>
        <dbReference type="EC" id="2.7.13.3"/>
    </reaction>
</comment>
<evidence type="ECO:0000313" key="20">
    <source>
        <dbReference type="EMBL" id="OBU61292.1"/>
    </source>
</evidence>
<feature type="modified residue" description="4-aspartylphosphate" evidence="15">
    <location>
        <position position="604"/>
    </location>
</feature>
<dbReference type="Gene3D" id="3.30.565.10">
    <property type="entry name" value="Histidine kinase-like ATPase, C-terminal domain"/>
    <property type="match status" value="1"/>
</dbReference>
<dbReference type="Gene3D" id="3.40.50.2300">
    <property type="match status" value="1"/>
</dbReference>
<dbReference type="CDD" id="cd17546">
    <property type="entry name" value="REC_hyHK_CKI1_RcsC-like"/>
    <property type="match status" value="1"/>
</dbReference>
<reference evidence="20 21" key="1">
    <citation type="submission" date="2016-05" db="EMBL/GenBank/DDBJ databases">
        <title>Draft Genome Sequences of Stenotrophomonas maltophilia Strains Sm32COP, Sm41DVV, Sm46PAILV, SmF3, SmF22, SmSOFb1 and SmCVFa1, Isolated from Different Manures, in France.</title>
        <authorList>
            <person name="Nazaret S."/>
            <person name="Bodilis J."/>
        </authorList>
    </citation>
    <scope>NUCLEOTIDE SEQUENCE [LARGE SCALE GENOMIC DNA]</scope>
    <source>
        <strain evidence="20 21">Sm41DVV</strain>
    </source>
</reference>
<evidence type="ECO:0000256" key="12">
    <source>
        <dbReference type="ARBA" id="ARBA00023012"/>
    </source>
</evidence>
<evidence type="ECO:0000256" key="3">
    <source>
        <dbReference type="ARBA" id="ARBA00012438"/>
    </source>
</evidence>
<dbReference type="Pfam" id="PF01627">
    <property type="entry name" value="Hpt"/>
    <property type="match status" value="1"/>
</dbReference>
<evidence type="ECO:0000256" key="2">
    <source>
        <dbReference type="ARBA" id="ARBA00004429"/>
    </source>
</evidence>
<keyword evidence="10" id="KW-0547">Nucleotide-binding</keyword>
<evidence type="ECO:0000259" key="18">
    <source>
        <dbReference type="PROSITE" id="PS50110"/>
    </source>
</evidence>
<evidence type="ECO:0000256" key="13">
    <source>
        <dbReference type="ARBA" id="ARBA00023136"/>
    </source>
</evidence>
<dbReference type="InterPro" id="IPR005467">
    <property type="entry name" value="His_kinase_dom"/>
</dbReference>
<dbReference type="InterPro" id="IPR036890">
    <property type="entry name" value="HATPase_C_sf"/>
</dbReference>
<keyword evidence="4" id="KW-1003">Cell membrane</keyword>
<dbReference type="Pfam" id="PF00512">
    <property type="entry name" value="HisKA"/>
    <property type="match status" value="1"/>
</dbReference>
<dbReference type="SMART" id="SM00387">
    <property type="entry name" value="HATPase_c"/>
    <property type="match status" value="1"/>
</dbReference>
<evidence type="ECO:0000256" key="8">
    <source>
        <dbReference type="ARBA" id="ARBA00022692"/>
    </source>
</evidence>
<evidence type="ECO:0000256" key="4">
    <source>
        <dbReference type="ARBA" id="ARBA00022475"/>
    </source>
</evidence>
<comment type="subcellular location">
    <subcellularLocation>
        <location evidence="2">Cell inner membrane</location>
        <topology evidence="2">Multi-pass membrane protein</topology>
    </subcellularLocation>
</comment>
<evidence type="ECO:0000256" key="9">
    <source>
        <dbReference type="ARBA" id="ARBA00022777"/>
    </source>
</evidence>
<evidence type="ECO:0000259" key="19">
    <source>
        <dbReference type="PROSITE" id="PS50894"/>
    </source>
</evidence>
<feature type="domain" description="Histidine kinase" evidence="17">
    <location>
        <begin position="310"/>
        <end position="529"/>
    </location>
</feature>
<evidence type="ECO:0000313" key="21">
    <source>
        <dbReference type="Proteomes" id="UP000092125"/>
    </source>
</evidence>
<keyword evidence="13" id="KW-0472">Membrane</keyword>
<sequence length="804" mass="86424">MAGLLAAAALLLCALATGVHHSSRNHDATQARIIRVAADPQLDGGRAVGFATGKGASAYRYMMHIAGLAGVRFQFVPTGSPTEAYRQLQSGKVDLVPSVMDLDLPQDDRFLVSPPYFEGRTLLFSRAAGPGFATLGALAGHVVAVREGSQYVDWIRRHHPDIKVLEFTGVPQILGAVESGTADAALGTDALYNPVIRRYFQHTLVASGAVAELPIVVRAVVRREDKALLDTIDSGLRALSVAHHRDVIDGWLETVYRTPPSVGAILLYYRTEAISAALVLLALAFAAYQMKRSRDLAKRAAQEKARMLAVVSHEIRNSANALLSATDLLGKGPVLPEQEEALDAALASASSLSLLLNNALEYSRFEGGSRAAEPTRVALRPLIEESVRAFRPQARERNVTCHVELPCGEPGDLWIDPIVVRQVVVNLLSNAIKFTRNGDVRVRLWVEAGTSGHCTLNIEVIDSGIGMSAEERDALFSDYWQSQQGRALGGAGLGLSICSRITQRLGGSIQVESSPGEGSRFHVVLPARHARACEPSAPTLALQQQATATHGNPSVLIVEDHIYSARMFKAQIEAMGLSVTLATDAAHALRVIRTAPQFGSILLDCNLPDMDGYALCRRIRAIEHSRRQGRASILAISAMEGVEHAKECAEAGFDHVVTKPLSTFQLRAWLGRGPGDEIARGMLEIFWESYDSDLQDLQVAVEAGVWGKAGDMAHRICGSAAIAGERGIEAIARALMPALRQRTADPASASDIARLIEDLRWYAAHGTRMQQAPLAAAPCASSAARGRVPVEERGIASVQGHPQD</sequence>
<keyword evidence="8" id="KW-0812">Transmembrane</keyword>
<dbReference type="PROSITE" id="PS50110">
    <property type="entry name" value="RESPONSE_REGULATORY"/>
    <property type="match status" value="1"/>
</dbReference>
<feature type="chain" id="PRO_5042898891" description="histidine kinase" evidence="16">
    <location>
        <begin position="22"/>
        <end position="804"/>
    </location>
</feature>
<keyword evidence="5" id="KW-0997">Cell inner membrane</keyword>
<feature type="signal peptide" evidence="16">
    <location>
        <begin position="1"/>
        <end position="21"/>
    </location>
</feature>
<dbReference type="InterPro" id="IPR036097">
    <property type="entry name" value="HisK_dim/P_sf"/>
</dbReference>
<keyword evidence="11" id="KW-1133">Transmembrane helix</keyword>
<dbReference type="EMBL" id="LYVI01000006">
    <property type="protein sequence ID" value="OBU61292.1"/>
    <property type="molecule type" value="Genomic_DNA"/>
</dbReference>
<evidence type="ECO:0000256" key="11">
    <source>
        <dbReference type="ARBA" id="ARBA00022989"/>
    </source>
</evidence>
<feature type="domain" description="Response regulatory" evidence="18">
    <location>
        <begin position="554"/>
        <end position="674"/>
    </location>
</feature>
<evidence type="ECO:0000256" key="7">
    <source>
        <dbReference type="ARBA" id="ARBA00022679"/>
    </source>
</evidence>
<keyword evidence="16" id="KW-0732">Signal</keyword>
<dbReference type="InterPro" id="IPR001789">
    <property type="entry name" value="Sig_transdc_resp-reg_receiver"/>
</dbReference>
<dbReference type="PANTHER" id="PTHR43047:SF72">
    <property type="entry name" value="OSMOSENSING HISTIDINE PROTEIN KINASE SLN1"/>
    <property type="match status" value="1"/>
</dbReference>
<dbReference type="InterPro" id="IPR003661">
    <property type="entry name" value="HisK_dim/P_dom"/>
</dbReference>
<dbReference type="Gene3D" id="3.40.190.10">
    <property type="entry name" value="Periplasmic binding protein-like II"/>
    <property type="match status" value="2"/>
</dbReference>
<dbReference type="CDD" id="cd01007">
    <property type="entry name" value="PBP2_BvgS_HisK_like"/>
    <property type="match status" value="1"/>
</dbReference>
<dbReference type="InterPro" id="IPR001638">
    <property type="entry name" value="Solute-binding_3/MltF_N"/>
</dbReference>
<dbReference type="GO" id="GO:0005886">
    <property type="term" value="C:plasma membrane"/>
    <property type="evidence" value="ECO:0007669"/>
    <property type="project" value="UniProtKB-SubCell"/>
</dbReference>
<dbReference type="SMART" id="SM00062">
    <property type="entry name" value="PBPb"/>
    <property type="match status" value="1"/>
</dbReference>
<evidence type="ECO:0000256" key="1">
    <source>
        <dbReference type="ARBA" id="ARBA00000085"/>
    </source>
</evidence>
<name>A0AAP7GS38_STEMA</name>
<dbReference type="InterPro" id="IPR011006">
    <property type="entry name" value="CheY-like_superfamily"/>
</dbReference>
<keyword evidence="10" id="KW-0067">ATP-binding</keyword>
<evidence type="ECO:0000256" key="15">
    <source>
        <dbReference type="PROSITE-ProRule" id="PRU00169"/>
    </source>
</evidence>
<dbReference type="SUPFAM" id="SSF47384">
    <property type="entry name" value="Homodimeric domain of signal transducing histidine kinase"/>
    <property type="match status" value="1"/>
</dbReference>
<organism evidence="20 21">
    <name type="scientific">Stenotrophomonas maltophilia</name>
    <name type="common">Pseudomonas maltophilia</name>
    <name type="synonym">Xanthomonas maltophilia</name>
    <dbReference type="NCBI Taxonomy" id="40324"/>
    <lineage>
        <taxon>Bacteria</taxon>
        <taxon>Pseudomonadati</taxon>
        <taxon>Pseudomonadota</taxon>
        <taxon>Gammaproteobacteria</taxon>
        <taxon>Lysobacterales</taxon>
        <taxon>Lysobacteraceae</taxon>
        <taxon>Stenotrophomonas</taxon>
        <taxon>Stenotrophomonas maltophilia group</taxon>
    </lineage>
</organism>
<dbReference type="Pfam" id="PF00497">
    <property type="entry name" value="SBP_bac_3"/>
    <property type="match status" value="1"/>
</dbReference>
<evidence type="ECO:0000256" key="14">
    <source>
        <dbReference type="PROSITE-ProRule" id="PRU00110"/>
    </source>
</evidence>
<dbReference type="AlphaFoldDB" id="A0AAP7GS38"/>
<dbReference type="SUPFAM" id="SSF47226">
    <property type="entry name" value="Histidine-containing phosphotransfer domain, HPT domain"/>
    <property type="match status" value="1"/>
</dbReference>
<proteinExistence type="predicted"/>
<dbReference type="CDD" id="cd00082">
    <property type="entry name" value="HisKA"/>
    <property type="match status" value="1"/>
</dbReference>
<dbReference type="SMART" id="SM00448">
    <property type="entry name" value="REC"/>
    <property type="match status" value="1"/>
</dbReference>
<accession>A0AAP7GS38</accession>
<dbReference type="InterPro" id="IPR003594">
    <property type="entry name" value="HATPase_dom"/>
</dbReference>
<feature type="domain" description="HPt" evidence="19">
    <location>
        <begin position="675"/>
        <end position="773"/>
    </location>
</feature>
<evidence type="ECO:0000256" key="16">
    <source>
        <dbReference type="SAM" id="SignalP"/>
    </source>
</evidence>
<comment type="caution">
    <text evidence="20">The sequence shown here is derived from an EMBL/GenBank/DDBJ whole genome shotgun (WGS) entry which is preliminary data.</text>
</comment>
<dbReference type="Gene3D" id="1.20.120.160">
    <property type="entry name" value="HPT domain"/>
    <property type="match status" value="1"/>
</dbReference>
<keyword evidence="6 15" id="KW-0597">Phosphoprotein</keyword>